<dbReference type="InterPro" id="IPR006157">
    <property type="entry name" value="FolB_dom"/>
</dbReference>
<keyword evidence="5 6" id="KW-0456">Lyase</keyword>
<dbReference type="PANTHER" id="PTHR42844:SF1">
    <property type="entry name" value="DIHYDRONEOPTERIN ALDOLASE 1-RELATED"/>
    <property type="match status" value="1"/>
</dbReference>
<dbReference type="InterPro" id="IPR043133">
    <property type="entry name" value="GTP-CH-I_C/QueF"/>
</dbReference>
<sequence>MDKVFIRNLTADAIIGIYDFERVQKQPVIITLEMAFDNKKPASTENILDALDYEKISNSVKKLIETSSFQLVETLAESIAQHILTTYRTEKVTLELNKPEAIAFADSVGIVITRERSDYF</sequence>
<proteinExistence type="inferred from homology"/>
<keyword evidence="4 6" id="KW-0289">Folate biosynthesis</keyword>
<comment type="function">
    <text evidence="6">Catalyzes the conversion of 7,8-dihydroneopterin to 6-hydroxymethyl-7,8-dihydropterin.</text>
</comment>
<comment type="caution">
    <text evidence="8">The sequence shown here is derived from an EMBL/GenBank/DDBJ whole genome shotgun (WGS) entry which is preliminary data.</text>
</comment>
<dbReference type="NCBIfam" id="TIGR00525">
    <property type="entry name" value="folB"/>
    <property type="match status" value="1"/>
</dbReference>
<evidence type="ECO:0000256" key="2">
    <source>
        <dbReference type="ARBA" id="ARBA00005013"/>
    </source>
</evidence>
<evidence type="ECO:0000256" key="6">
    <source>
        <dbReference type="RuleBase" id="RU362079"/>
    </source>
</evidence>
<organism evidence="8 9">
    <name type="scientific">Wohlfahrtiimonas larvae</name>
    <dbReference type="NCBI Taxonomy" id="1157986"/>
    <lineage>
        <taxon>Bacteria</taxon>
        <taxon>Pseudomonadati</taxon>
        <taxon>Pseudomonadota</taxon>
        <taxon>Gammaproteobacteria</taxon>
        <taxon>Cardiobacteriales</taxon>
        <taxon>Ignatzschineriaceae</taxon>
        <taxon>Wohlfahrtiimonas</taxon>
    </lineage>
</organism>
<evidence type="ECO:0000313" key="8">
    <source>
        <dbReference type="EMBL" id="GAA5102036.1"/>
    </source>
</evidence>
<dbReference type="NCBIfam" id="TIGR00526">
    <property type="entry name" value="folB_dom"/>
    <property type="match status" value="1"/>
</dbReference>
<feature type="domain" description="Dihydroneopterin aldolase/epimerase" evidence="7">
    <location>
        <begin position="4"/>
        <end position="114"/>
    </location>
</feature>
<evidence type="ECO:0000256" key="4">
    <source>
        <dbReference type="ARBA" id="ARBA00022909"/>
    </source>
</evidence>
<protein>
    <recommendedName>
        <fullName evidence="6">7,8-dihydroneopterin aldolase</fullName>
        <ecNumber evidence="6">4.1.2.25</ecNumber>
    </recommendedName>
</protein>
<dbReference type="InterPro" id="IPR006156">
    <property type="entry name" value="Dihydroneopterin_aldolase"/>
</dbReference>
<keyword evidence="9" id="KW-1185">Reference proteome</keyword>
<evidence type="ECO:0000256" key="3">
    <source>
        <dbReference type="ARBA" id="ARBA00005708"/>
    </source>
</evidence>
<comment type="catalytic activity">
    <reaction evidence="1 6">
        <text>7,8-dihydroneopterin = 6-hydroxymethyl-7,8-dihydropterin + glycolaldehyde</text>
        <dbReference type="Rhea" id="RHEA:10540"/>
        <dbReference type="ChEBI" id="CHEBI:17001"/>
        <dbReference type="ChEBI" id="CHEBI:17071"/>
        <dbReference type="ChEBI" id="CHEBI:44841"/>
        <dbReference type="EC" id="4.1.2.25"/>
    </reaction>
</comment>
<comment type="pathway">
    <text evidence="2 6">Cofactor biosynthesis; tetrahydrofolate biosynthesis; 2-amino-4-hydroxy-6-hydroxymethyl-7,8-dihydropteridine diphosphate from 7,8-dihydroneopterin triphosphate: step 3/4.</text>
</comment>
<dbReference type="PANTHER" id="PTHR42844">
    <property type="entry name" value="DIHYDRONEOPTERIN ALDOLASE 1-RELATED"/>
    <property type="match status" value="1"/>
</dbReference>
<name>A0ABP9MUA2_9GAMM</name>
<reference evidence="9" key="1">
    <citation type="journal article" date="2019" name="Int. J. Syst. Evol. Microbiol.">
        <title>The Global Catalogue of Microorganisms (GCM) 10K type strain sequencing project: providing services to taxonomists for standard genome sequencing and annotation.</title>
        <authorList>
            <consortium name="The Broad Institute Genomics Platform"/>
            <consortium name="The Broad Institute Genome Sequencing Center for Infectious Disease"/>
            <person name="Wu L."/>
            <person name="Ma J."/>
        </authorList>
    </citation>
    <scope>NUCLEOTIDE SEQUENCE [LARGE SCALE GENOMIC DNA]</scope>
    <source>
        <strain evidence="9">JCM 18424</strain>
    </source>
</reference>
<gene>
    <name evidence="8" type="primary">folB</name>
    <name evidence="8" type="ORF">GCM10023338_18820</name>
</gene>
<evidence type="ECO:0000313" key="9">
    <source>
        <dbReference type="Proteomes" id="UP001500631"/>
    </source>
</evidence>
<dbReference type="RefSeq" id="WP_077926329.1">
    <property type="nucleotide sequence ID" value="NZ_BAABKE010000006.1"/>
</dbReference>
<dbReference type="Pfam" id="PF02152">
    <property type="entry name" value="FolB"/>
    <property type="match status" value="1"/>
</dbReference>
<accession>A0ABP9MUA2</accession>
<evidence type="ECO:0000256" key="1">
    <source>
        <dbReference type="ARBA" id="ARBA00001353"/>
    </source>
</evidence>
<dbReference type="Gene3D" id="3.30.1130.10">
    <property type="match status" value="1"/>
</dbReference>
<evidence type="ECO:0000256" key="5">
    <source>
        <dbReference type="ARBA" id="ARBA00023239"/>
    </source>
</evidence>
<evidence type="ECO:0000259" key="7">
    <source>
        <dbReference type="SMART" id="SM00905"/>
    </source>
</evidence>
<dbReference type="SUPFAM" id="SSF55620">
    <property type="entry name" value="Tetrahydrobiopterin biosynthesis enzymes-like"/>
    <property type="match status" value="1"/>
</dbReference>
<dbReference type="Proteomes" id="UP001500631">
    <property type="component" value="Unassembled WGS sequence"/>
</dbReference>
<comment type="similarity">
    <text evidence="3 6">Belongs to the DHNA family.</text>
</comment>
<dbReference type="EC" id="4.1.2.25" evidence="6"/>
<dbReference type="EMBL" id="BAABKE010000006">
    <property type="protein sequence ID" value="GAA5102036.1"/>
    <property type="molecule type" value="Genomic_DNA"/>
</dbReference>
<dbReference type="SMART" id="SM00905">
    <property type="entry name" value="FolB"/>
    <property type="match status" value="1"/>
</dbReference>
<dbReference type="CDD" id="cd00534">
    <property type="entry name" value="DHNA_DHNTPE"/>
    <property type="match status" value="1"/>
</dbReference>